<protein>
    <submittedName>
        <fullName evidence="2">Uncharacterized protein</fullName>
    </submittedName>
</protein>
<sequence>MSSTRKSAKRRTRTASPRRRQHRSRRPSPLAPPARGPAGPSCPDPYLPNLSVADADWLRAHMVRIVARRLPGARLNSPASIHLPHGGQMSLLRASRMLAATERGLWPEALEHHASVLMTSMNPDGTPRALEDYEDEDLLSAVHLRLVPSSRTMVAEVDEPEMVPGIRLTHVLDLGGLLMTVPSTMLHERLSPEAIEPAALSNTRRVMDRVHHSEPGGRGLHVIESETMLTAALSLHLGELCERFRIPRPRLGHVVALPEQERLVIMPIDESDDSDDSAGPSAFHRMATRAVECYDEAEHPLSPVCYHVSHEGVWTALTEVHGSMLALVPGMDEELAAALGIEELWGVCADEADDAGNADDADGAPMPDPPLRPFSGVSGPAAEYGEAVHDLYYERLADFIAEQGEALTEQTLDEFLDTPMDVIVPDRSSMRARRTGPAPAPWEETMERIAAMGPVGQWALLHLASRQFADAGIEGAGSLAELKEAARRGELPGLFNRSGRGRSFGL</sequence>
<reference evidence="2 3" key="1">
    <citation type="submission" date="2018-12" db="EMBL/GenBank/DDBJ databases">
        <authorList>
            <consortium name="Pathogen Informatics"/>
        </authorList>
    </citation>
    <scope>NUCLEOTIDE SEQUENCE [LARGE SCALE GENOMIC DNA]</scope>
    <source>
        <strain evidence="2 3">NCTC11923</strain>
    </source>
</reference>
<gene>
    <name evidence="2" type="ORF">NCTC11923_00098</name>
</gene>
<dbReference type="EMBL" id="LR134363">
    <property type="protein sequence ID" value="VEG73493.1"/>
    <property type="molecule type" value="Genomic_DNA"/>
</dbReference>
<dbReference type="AlphaFoldDB" id="A0A3S4TAQ8"/>
<proteinExistence type="predicted"/>
<accession>A0A3S4TAQ8</accession>
<dbReference type="RefSeq" id="WP_126412026.1">
    <property type="nucleotide sequence ID" value="NZ_CBCRWE010000088.1"/>
</dbReference>
<evidence type="ECO:0000313" key="3">
    <source>
        <dbReference type="Proteomes" id="UP000276899"/>
    </source>
</evidence>
<organism evidence="2 3">
    <name type="scientific">Actinomyces slackii</name>
    <dbReference type="NCBI Taxonomy" id="52774"/>
    <lineage>
        <taxon>Bacteria</taxon>
        <taxon>Bacillati</taxon>
        <taxon>Actinomycetota</taxon>
        <taxon>Actinomycetes</taxon>
        <taxon>Actinomycetales</taxon>
        <taxon>Actinomycetaceae</taxon>
        <taxon>Actinomyces</taxon>
    </lineage>
</organism>
<feature type="compositionally biased region" description="Basic residues" evidence="1">
    <location>
        <begin position="1"/>
        <end position="26"/>
    </location>
</feature>
<feature type="compositionally biased region" description="Pro residues" evidence="1">
    <location>
        <begin position="29"/>
        <end position="46"/>
    </location>
</feature>
<evidence type="ECO:0000256" key="1">
    <source>
        <dbReference type="SAM" id="MobiDB-lite"/>
    </source>
</evidence>
<dbReference type="KEGG" id="asla:NCTC11923_00098"/>
<evidence type="ECO:0000313" key="2">
    <source>
        <dbReference type="EMBL" id="VEG73493.1"/>
    </source>
</evidence>
<feature type="region of interest" description="Disordered" evidence="1">
    <location>
        <begin position="1"/>
        <end position="46"/>
    </location>
</feature>
<keyword evidence="3" id="KW-1185">Reference proteome</keyword>
<dbReference type="Proteomes" id="UP000276899">
    <property type="component" value="Chromosome"/>
</dbReference>
<name>A0A3S4TAQ8_9ACTO</name>